<dbReference type="Pfam" id="PF02643">
    <property type="entry name" value="DUF192"/>
    <property type="match status" value="1"/>
</dbReference>
<dbReference type="OrthoDB" id="9813379at2"/>
<dbReference type="InterPro" id="IPR003795">
    <property type="entry name" value="DUF192"/>
</dbReference>
<protein>
    <recommendedName>
        <fullName evidence="3">DUF192 domain-containing protein</fullName>
    </recommendedName>
</protein>
<dbReference type="Gene3D" id="2.60.120.1140">
    <property type="entry name" value="Protein of unknown function DUF192"/>
    <property type="match status" value="1"/>
</dbReference>
<accession>A0A2S8F576</accession>
<evidence type="ECO:0008006" key="3">
    <source>
        <dbReference type="Google" id="ProtNLM"/>
    </source>
</evidence>
<reference evidence="1 2" key="1">
    <citation type="submission" date="2018-02" db="EMBL/GenBank/DDBJ databases">
        <title>Comparative genomes isolates from brazilian mangrove.</title>
        <authorList>
            <person name="Araujo J.E."/>
            <person name="Taketani R.G."/>
            <person name="Silva M.C.P."/>
            <person name="Loureco M.V."/>
            <person name="Andreote F.D."/>
        </authorList>
    </citation>
    <scope>NUCLEOTIDE SEQUENCE [LARGE SCALE GENOMIC DNA]</scope>
    <source>
        <strain evidence="1 2">HEX-2 MGV</strain>
    </source>
</reference>
<dbReference type="RefSeq" id="WP_105355881.1">
    <property type="nucleotide sequence ID" value="NZ_PUIA01000057.1"/>
</dbReference>
<comment type="caution">
    <text evidence="1">The sequence shown here is derived from an EMBL/GenBank/DDBJ whole genome shotgun (WGS) entry which is preliminary data.</text>
</comment>
<gene>
    <name evidence="1" type="ORF">C5Y96_17295</name>
</gene>
<evidence type="ECO:0000313" key="1">
    <source>
        <dbReference type="EMBL" id="PQO27299.1"/>
    </source>
</evidence>
<dbReference type="EMBL" id="PUIA01000057">
    <property type="protein sequence ID" value="PQO27299.1"/>
    <property type="molecule type" value="Genomic_DNA"/>
</dbReference>
<dbReference type="InterPro" id="IPR038695">
    <property type="entry name" value="Saro_0823-like_sf"/>
</dbReference>
<sequence length="134" mass="14848">MRGVIQLIDAQTDVVLIPRLRLAIHFWSRFRGLQLSPPLAGDEGLLLAPCRSVHTQFMRFAIDIYFCSATGTVLSRKLNAKPWISVAANRNASFAIETPARENPLLEVGQTIFLAGDEIKKLSGHRHLASVIKS</sequence>
<dbReference type="AlphaFoldDB" id="A0A2S8F576"/>
<proteinExistence type="predicted"/>
<name>A0A2S8F576_9BACT</name>
<organism evidence="1 2">
    <name type="scientific">Blastopirellula marina</name>
    <dbReference type="NCBI Taxonomy" id="124"/>
    <lineage>
        <taxon>Bacteria</taxon>
        <taxon>Pseudomonadati</taxon>
        <taxon>Planctomycetota</taxon>
        <taxon>Planctomycetia</taxon>
        <taxon>Pirellulales</taxon>
        <taxon>Pirellulaceae</taxon>
        <taxon>Blastopirellula</taxon>
    </lineage>
</organism>
<evidence type="ECO:0000313" key="2">
    <source>
        <dbReference type="Proteomes" id="UP000240009"/>
    </source>
</evidence>
<dbReference type="Proteomes" id="UP000240009">
    <property type="component" value="Unassembled WGS sequence"/>
</dbReference>